<feature type="region of interest" description="Disordered" evidence="2">
    <location>
        <begin position="266"/>
        <end position="292"/>
    </location>
</feature>
<organism evidence="4 5">
    <name type="scientific">Brassica cretica</name>
    <name type="common">Mustard</name>
    <dbReference type="NCBI Taxonomy" id="69181"/>
    <lineage>
        <taxon>Eukaryota</taxon>
        <taxon>Viridiplantae</taxon>
        <taxon>Streptophyta</taxon>
        <taxon>Embryophyta</taxon>
        <taxon>Tracheophyta</taxon>
        <taxon>Spermatophyta</taxon>
        <taxon>Magnoliopsida</taxon>
        <taxon>eudicotyledons</taxon>
        <taxon>Gunneridae</taxon>
        <taxon>Pentapetalae</taxon>
        <taxon>rosids</taxon>
        <taxon>malvids</taxon>
        <taxon>Brassicales</taxon>
        <taxon>Brassicaceae</taxon>
        <taxon>Brassiceae</taxon>
        <taxon>Brassica</taxon>
    </lineage>
</organism>
<sequence length="322" mass="36645">MHNKWLNLKNENLRLQHDLVQSREQYEDLAEELVAVRAITFRAWEHIKKWSQRSLSGSASGRTTGSKAGSSTARSYVNTNSEDYQVMHNKWLNLKNENLRLQHDLVQSREQYEDLVEELVAGLSHFVHGSTSKSGAKGACQEVRRDVRQGVRQEVLQRVAVSNKPKVVHQCNNMKVRQEVLKHGCAAGTRKETDRCISNCVRPSKKQHRMCCWFCGKVGHKKVECFAREKSRNMAKKVNKTFTKPRRVEEVSLAKSGLLDEIKDETSEDGCSSVRSDLQEDQEASSVESGHGVVCDTKGKEIEVRQEVVRDDLQGCEITPRQ</sequence>
<reference evidence="4" key="1">
    <citation type="submission" date="2019-12" db="EMBL/GenBank/DDBJ databases">
        <title>Genome sequencing and annotation of Brassica cretica.</title>
        <authorList>
            <person name="Studholme D.J."/>
            <person name="Sarris P.F."/>
        </authorList>
    </citation>
    <scope>NUCLEOTIDE SEQUENCE</scope>
    <source>
        <strain evidence="4">PFS-001/15</strain>
        <tissue evidence="4">Leaf</tissue>
    </source>
</reference>
<evidence type="ECO:0000313" key="4">
    <source>
        <dbReference type="EMBL" id="KAF2568408.1"/>
    </source>
</evidence>
<keyword evidence="1" id="KW-0479">Metal-binding</keyword>
<feature type="region of interest" description="Disordered" evidence="2">
    <location>
        <begin position="55"/>
        <end position="74"/>
    </location>
</feature>
<comment type="caution">
    <text evidence="4">The sequence shown here is derived from an EMBL/GenBank/DDBJ whole genome shotgun (WGS) entry which is preliminary data.</text>
</comment>
<name>A0A8S9IF61_BRACR</name>
<accession>A0A8S9IF61</accession>
<keyword evidence="1" id="KW-0862">Zinc</keyword>
<evidence type="ECO:0000313" key="5">
    <source>
        <dbReference type="Proteomes" id="UP000712281"/>
    </source>
</evidence>
<keyword evidence="1" id="KW-0863">Zinc-finger</keyword>
<evidence type="ECO:0000256" key="2">
    <source>
        <dbReference type="SAM" id="MobiDB-lite"/>
    </source>
</evidence>
<dbReference type="Proteomes" id="UP000712281">
    <property type="component" value="Unassembled WGS sequence"/>
</dbReference>
<evidence type="ECO:0000259" key="3">
    <source>
        <dbReference type="PROSITE" id="PS50158"/>
    </source>
</evidence>
<dbReference type="PROSITE" id="PS50158">
    <property type="entry name" value="ZF_CCHC"/>
    <property type="match status" value="1"/>
</dbReference>
<dbReference type="EMBL" id="QGKW02001911">
    <property type="protein sequence ID" value="KAF2568408.1"/>
    <property type="molecule type" value="Genomic_DNA"/>
</dbReference>
<protein>
    <recommendedName>
        <fullName evidence="3">CCHC-type domain-containing protein</fullName>
    </recommendedName>
</protein>
<feature type="domain" description="CCHC-type" evidence="3">
    <location>
        <begin position="212"/>
        <end position="225"/>
    </location>
</feature>
<gene>
    <name evidence="4" type="ORF">F2Q68_00027631</name>
</gene>
<evidence type="ECO:0000256" key="1">
    <source>
        <dbReference type="PROSITE-ProRule" id="PRU00047"/>
    </source>
</evidence>
<dbReference type="InterPro" id="IPR001878">
    <property type="entry name" value="Znf_CCHC"/>
</dbReference>
<proteinExistence type="predicted"/>
<dbReference type="GO" id="GO:0003676">
    <property type="term" value="F:nucleic acid binding"/>
    <property type="evidence" value="ECO:0007669"/>
    <property type="project" value="InterPro"/>
</dbReference>
<dbReference type="AlphaFoldDB" id="A0A8S9IF61"/>
<dbReference type="GO" id="GO:0008270">
    <property type="term" value="F:zinc ion binding"/>
    <property type="evidence" value="ECO:0007669"/>
    <property type="project" value="UniProtKB-KW"/>
</dbReference>